<reference evidence="3" key="1">
    <citation type="journal article" date="2023" name="Proc. Natl. Acad. Sci. U.S.A.">
        <title>Genomic and structural basis for evolution of tropane alkaloid biosynthesis.</title>
        <authorList>
            <person name="Wanga Y.-J."/>
            <person name="Taina T."/>
            <person name="Yua J.-Y."/>
            <person name="Lia J."/>
            <person name="Xua B."/>
            <person name="Chenc J."/>
            <person name="D'Auriad J.C."/>
            <person name="Huanga J.-P."/>
            <person name="Huanga S.-X."/>
        </authorList>
    </citation>
    <scope>NUCLEOTIDE SEQUENCE [LARGE SCALE GENOMIC DNA]</scope>
    <source>
        <strain evidence="3">cv. KIB-2019</strain>
    </source>
</reference>
<organism evidence="2 3">
    <name type="scientific">Anisodus acutangulus</name>
    <dbReference type="NCBI Taxonomy" id="402998"/>
    <lineage>
        <taxon>Eukaryota</taxon>
        <taxon>Viridiplantae</taxon>
        <taxon>Streptophyta</taxon>
        <taxon>Embryophyta</taxon>
        <taxon>Tracheophyta</taxon>
        <taxon>Spermatophyta</taxon>
        <taxon>Magnoliopsida</taxon>
        <taxon>eudicotyledons</taxon>
        <taxon>Gunneridae</taxon>
        <taxon>Pentapetalae</taxon>
        <taxon>asterids</taxon>
        <taxon>lamiids</taxon>
        <taxon>Solanales</taxon>
        <taxon>Solanaceae</taxon>
        <taxon>Solanoideae</taxon>
        <taxon>Hyoscyameae</taxon>
        <taxon>Anisodus</taxon>
    </lineage>
</organism>
<feature type="compositionally biased region" description="Basic residues" evidence="1">
    <location>
        <begin position="127"/>
        <end position="136"/>
    </location>
</feature>
<dbReference type="OrthoDB" id="1739609at2759"/>
<feature type="region of interest" description="Disordered" evidence="1">
    <location>
        <begin position="157"/>
        <end position="188"/>
    </location>
</feature>
<dbReference type="EMBL" id="JAJAGQ010000013">
    <property type="protein sequence ID" value="KAJ8544800.1"/>
    <property type="molecule type" value="Genomic_DNA"/>
</dbReference>
<keyword evidence="3" id="KW-1185">Reference proteome</keyword>
<evidence type="ECO:0000313" key="3">
    <source>
        <dbReference type="Proteomes" id="UP001152561"/>
    </source>
</evidence>
<gene>
    <name evidence="2" type="ORF">K7X08_017383</name>
</gene>
<feature type="region of interest" description="Disordered" evidence="1">
    <location>
        <begin position="116"/>
        <end position="142"/>
    </location>
</feature>
<dbReference type="Proteomes" id="UP001152561">
    <property type="component" value="Unassembled WGS sequence"/>
</dbReference>
<comment type="caution">
    <text evidence="2">The sequence shown here is derived from an EMBL/GenBank/DDBJ whole genome shotgun (WGS) entry which is preliminary data.</text>
</comment>
<evidence type="ECO:0000313" key="2">
    <source>
        <dbReference type="EMBL" id="KAJ8544800.1"/>
    </source>
</evidence>
<sequence length="188" mass="20693">MVANADNGVKDVTRADSPVSLLADEDTCIEELAVKLVDEVFLDAKNGDVSLLFESMAKEGESLIKARAKEEEVNEPKEAPNLNDLQFNKLDELLTQTQLYSEFLLVKMDNITVTGTEDEEKGGEVKKRGRGTKRRATASYNNNKAKRAVAAMLSRSKEGGCVEDSTLTGEERAEKEQAELVPLRLVES</sequence>
<dbReference type="AlphaFoldDB" id="A0A9Q1R851"/>
<name>A0A9Q1R851_9SOLA</name>
<accession>A0A9Q1R851</accession>
<evidence type="ECO:0000256" key="1">
    <source>
        <dbReference type="SAM" id="MobiDB-lite"/>
    </source>
</evidence>
<protein>
    <submittedName>
        <fullName evidence="2">Uncharacterized protein</fullName>
    </submittedName>
</protein>
<feature type="compositionally biased region" description="Basic and acidic residues" evidence="1">
    <location>
        <begin position="169"/>
        <end position="178"/>
    </location>
</feature>
<proteinExistence type="predicted"/>